<reference evidence="1 2" key="1">
    <citation type="submission" date="2021-07" db="EMBL/GenBank/DDBJ databases">
        <title>A novel Jannaschia species isolated from marine dinoflagellate Ceratoperidinium margalefii.</title>
        <authorList>
            <person name="Jiang Y."/>
            <person name="Li Z."/>
        </authorList>
    </citation>
    <scope>NUCLEOTIDE SEQUENCE [LARGE SCALE GENOMIC DNA]</scope>
    <source>
        <strain evidence="1 2">J12C1-MA-4</strain>
    </source>
</reference>
<name>A0A8F6TWA3_9RHOB</name>
<dbReference type="InterPro" id="IPR026893">
    <property type="entry name" value="Tyr/Ser_Pase_IphP-type"/>
</dbReference>
<dbReference type="AlphaFoldDB" id="A0A8F6TWA3"/>
<dbReference type="KEGG" id="gce:KYE46_13345"/>
<dbReference type="EMBL" id="CP079194">
    <property type="protein sequence ID" value="QXT38912.1"/>
    <property type="molecule type" value="Genomic_DNA"/>
</dbReference>
<sequence>MSLSFAQKVAAGLAVWTRRYDGKIDSPRGRWQGQFYADTVDHGLLRKRWTNEGQIAEGLYRSNHPNAATLAAWKARGIVEVISLRRARGAVHEFEAEACAALGLKLRNTALASRAAPKVQALLTLLDIFDTIELPALIHCKSGADRTGLAAAMWAIHVEGKSVAEAKRALGLRHLHFRASKTGVLDRFLEAYEARQAEGEISLRAWIETEYDPASL</sequence>
<accession>A0A8F6TWA3</accession>
<dbReference type="GO" id="GO:0004721">
    <property type="term" value="F:phosphoprotein phosphatase activity"/>
    <property type="evidence" value="ECO:0007669"/>
    <property type="project" value="InterPro"/>
</dbReference>
<keyword evidence="2" id="KW-1185">Reference proteome</keyword>
<gene>
    <name evidence="1" type="ORF">KYE46_13345</name>
</gene>
<protein>
    <submittedName>
        <fullName evidence="1">Tyrosine-protein phosphatase</fullName>
    </submittedName>
</protein>
<dbReference type="RefSeq" id="WP_219001107.1">
    <property type="nucleotide sequence ID" value="NZ_CP079194.1"/>
</dbReference>
<organism evidence="1 2">
    <name type="scientific">Gymnodinialimonas ceratoperidinii</name>
    <dbReference type="NCBI Taxonomy" id="2856823"/>
    <lineage>
        <taxon>Bacteria</taxon>
        <taxon>Pseudomonadati</taxon>
        <taxon>Pseudomonadota</taxon>
        <taxon>Alphaproteobacteria</taxon>
        <taxon>Rhodobacterales</taxon>
        <taxon>Paracoccaceae</taxon>
        <taxon>Gymnodinialimonas</taxon>
    </lineage>
</organism>
<proteinExistence type="predicted"/>
<dbReference type="InterPro" id="IPR016130">
    <property type="entry name" value="Tyr_Pase_AS"/>
</dbReference>
<dbReference type="Pfam" id="PF13350">
    <property type="entry name" value="Y_phosphatase3"/>
    <property type="match status" value="1"/>
</dbReference>
<evidence type="ECO:0000313" key="1">
    <source>
        <dbReference type="EMBL" id="QXT38912.1"/>
    </source>
</evidence>
<dbReference type="Proteomes" id="UP000825009">
    <property type="component" value="Chromosome"/>
</dbReference>
<dbReference type="PROSITE" id="PS00383">
    <property type="entry name" value="TYR_PHOSPHATASE_1"/>
    <property type="match status" value="1"/>
</dbReference>
<evidence type="ECO:0000313" key="2">
    <source>
        <dbReference type="Proteomes" id="UP000825009"/>
    </source>
</evidence>